<protein>
    <submittedName>
        <fullName evidence="1">Uncharacterized protein</fullName>
    </submittedName>
</protein>
<keyword evidence="2" id="KW-1185">Reference proteome</keyword>
<proteinExistence type="predicted"/>
<gene>
    <name evidence="1" type="ORF">FDK13_15770</name>
</gene>
<evidence type="ECO:0000313" key="2">
    <source>
        <dbReference type="Proteomes" id="UP000304900"/>
    </source>
</evidence>
<dbReference type="RefSeq" id="WP_137340970.1">
    <property type="nucleotide sequence ID" value="NZ_BSQH01000013.1"/>
</dbReference>
<comment type="caution">
    <text evidence="1">The sequence shown here is derived from an EMBL/GenBank/DDBJ whole genome shotgun (WGS) entry which is preliminary data.</text>
</comment>
<name>A0A4U6D518_9BACT</name>
<dbReference type="OrthoDB" id="965103at2"/>
<dbReference type="Proteomes" id="UP000304900">
    <property type="component" value="Unassembled WGS sequence"/>
</dbReference>
<sequence>MSSGNTVFKDLESTEEVPAYLKRALVSEVNTIRDTMHVVEHFTEHFINTLIVSLSIEDTDL</sequence>
<dbReference type="AlphaFoldDB" id="A0A4U6D518"/>
<dbReference type="EMBL" id="SZVO01000007">
    <property type="protein sequence ID" value="TKT91108.1"/>
    <property type="molecule type" value="Genomic_DNA"/>
</dbReference>
<evidence type="ECO:0000313" key="1">
    <source>
        <dbReference type="EMBL" id="TKT91108.1"/>
    </source>
</evidence>
<reference evidence="1 2" key="1">
    <citation type="submission" date="2019-05" db="EMBL/GenBank/DDBJ databases">
        <title>Dyadobacter AR-3-8 sp. nov., isolated from arctic soil.</title>
        <authorList>
            <person name="Chaudhary D.K."/>
        </authorList>
    </citation>
    <scope>NUCLEOTIDE SEQUENCE [LARGE SCALE GENOMIC DNA]</scope>
    <source>
        <strain evidence="1 2">AR-3-8</strain>
    </source>
</reference>
<organism evidence="1 2">
    <name type="scientific">Dyadobacter frigoris</name>
    <dbReference type="NCBI Taxonomy" id="2576211"/>
    <lineage>
        <taxon>Bacteria</taxon>
        <taxon>Pseudomonadati</taxon>
        <taxon>Bacteroidota</taxon>
        <taxon>Cytophagia</taxon>
        <taxon>Cytophagales</taxon>
        <taxon>Spirosomataceae</taxon>
        <taxon>Dyadobacter</taxon>
    </lineage>
</organism>
<accession>A0A4U6D518</accession>